<feature type="signal peptide" evidence="2">
    <location>
        <begin position="1"/>
        <end position="27"/>
    </location>
</feature>
<dbReference type="AlphaFoldDB" id="A0A316TZR5"/>
<keyword evidence="5" id="KW-1185">Reference proteome</keyword>
<evidence type="ECO:0000256" key="2">
    <source>
        <dbReference type="SAM" id="SignalP"/>
    </source>
</evidence>
<feature type="domain" description="Peptidase A1" evidence="3">
    <location>
        <begin position="123"/>
        <end position="418"/>
    </location>
</feature>
<sequence>MMLHQTNWGTLFSLAVAYFAVAGPSLADARLHSATSSHVSTNAESLTAREVSTGDKPTLVAFERASGNPYKAYEESLKLNKRSTEGVFHLPVFRRESPDAKLHRRANTPSTTTARTNIDPQLLVVPVTVGGKAQNYTFSVTSDYNTARNVEDNPKSFDPSKYSKAKKLGSVKDDFDDTATEYTLDDMELFGGVPVNGASLLYLDANGNKQTLSNGDLGFGLKGSGGFSDAKGKTTLEVLLESKVLAQDVFSLALGAGALTDPGVLLLGASVEAATGDSPVYSKSSKDRWALDITVSGHKGKADLSLDSVYFTTPPDVATDLIKKAGLKPIKNQAGDIVAEVDCVKGTSKAVTIELEGVNLVLHGPATVIHVADKKCYFMVQGSEQGKYPTPYTLGEAIFLSYNVYFDLSGDTPKIGFALPSKASPPSEAGKELQAADDEAISERDDDCDQNETRGWCWGCDPHSIHCVDRRRREPVEKLTKRELQLDAELKRRCDNNESYGWCWSCDPHDYHCDHERRRALEKVMAAERAELEDKAASQLARDVNPEAFCDPDDDGGGCAIETRNTFCDPDDDGGGCAIETRNTFCDPDDDGGGCAIETRSTAAPQVKREDGCDDNDGYCIPCQANDPDCERRRRRDLDAFCDPDDDGGSCALLPARAEARRKVAEAVAARSAAVIHCDPTRDVPCTVTTCEPSDPECNPHNGNDGVTKRAAKACDPENEECGSEEEADCDPLQDPDCLSHPRRSNVVRRGTGPYGCDPDDGVCIAFKGVPSCNPFTGENCHNHKRSNVADEGDGPYGCDPNDTGCIIFKNKPSCNPFTGENCHHHKRSNVEDEGDGPYGCDPDDTGCIIFKNIPSCNPFTGENCHNHKRSNVADEGDGPYGCDPNDTGCIIFKNKPSCNPFTGENCPGHERSNVDSRGLKIPACDPEFDPTCGFAFCDPKDPGCKRSDVVNKRLEAPECDPQIDPGCGFAVCDPDEDPNCGQDRKRSVIISEQVEARECDPEDDPDCAFYEDPSCNPDKDPGCIGHRKRSGAATKRLEALACDPLFDDCGPVSGLGCNPLTDPSCAHKSKQRDVVSELVGAPPLSPYCDPQQDPLCPHSQQERAVGGPGRKKEGSLICMRGYTPECRTKEQWDQFFRSIGHKRALSSASPPRGPHRPLLCVPGDNPECNEHNMGGIGKGPHGR</sequence>
<name>A0A316TZR5_9BASI</name>
<accession>A0A316TZR5</accession>
<evidence type="ECO:0000313" key="5">
    <source>
        <dbReference type="Proteomes" id="UP000245942"/>
    </source>
</evidence>
<keyword evidence="2" id="KW-0732">Signal</keyword>
<dbReference type="PROSITE" id="PS51767">
    <property type="entry name" value="PEPTIDASE_A1"/>
    <property type="match status" value="1"/>
</dbReference>
<dbReference type="EMBL" id="KZ819335">
    <property type="protein sequence ID" value="PWN18676.1"/>
    <property type="molecule type" value="Genomic_DNA"/>
</dbReference>
<protein>
    <recommendedName>
        <fullName evidence="3">Peptidase A1 domain-containing protein</fullName>
    </recommendedName>
</protein>
<dbReference type="Proteomes" id="UP000245942">
    <property type="component" value="Unassembled WGS sequence"/>
</dbReference>
<dbReference type="RefSeq" id="XP_025345836.1">
    <property type="nucleotide sequence ID" value="XM_025495458.1"/>
</dbReference>
<proteinExistence type="predicted"/>
<dbReference type="GeneID" id="37017192"/>
<evidence type="ECO:0000259" key="3">
    <source>
        <dbReference type="PROSITE" id="PS51767"/>
    </source>
</evidence>
<reference evidence="4 5" key="1">
    <citation type="journal article" date="2018" name="Mol. Biol. Evol.">
        <title>Broad Genomic Sampling Reveals a Smut Pathogenic Ancestry of the Fungal Clade Ustilaginomycotina.</title>
        <authorList>
            <person name="Kijpornyongpan T."/>
            <person name="Mondo S.J."/>
            <person name="Barry K."/>
            <person name="Sandor L."/>
            <person name="Lee J."/>
            <person name="Lipzen A."/>
            <person name="Pangilinan J."/>
            <person name="LaButti K."/>
            <person name="Hainaut M."/>
            <person name="Henrissat B."/>
            <person name="Grigoriev I.V."/>
            <person name="Spatafora J.W."/>
            <person name="Aime M.C."/>
        </authorList>
    </citation>
    <scope>NUCLEOTIDE SEQUENCE [LARGE SCALE GENOMIC DNA]</scope>
    <source>
        <strain evidence="4 5">MCA 4718</strain>
    </source>
</reference>
<evidence type="ECO:0000256" key="1">
    <source>
        <dbReference type="SAM" id="MobiDB-lite"/>
    </source>
</evidence>
<organism evidence="4 5">
    <name type="scientific">Pseudomicrostroma glucosiphilum</name>
    <dbReference type="NCBI Taxonomy" id="1684307"/>
    <lineage>
        <taxon>Eukaryota</taxon>
        <taxon>Fungi</taxon>
        <taxon>Dikarya</taxon>
        <taxon>Basidiomycota</taxon>
        <taxon>Ustilaginomycotina</taxon>
        <taxon>Exobasidiomycetes</taxon>
        <taxon>Microstromatales</taxon>
        <taxon>Microstromatales incertae sedis</taxon>
        <taxon>Pseudomicrostroma</taxon>
    </lineage>
</organism>
<dbReference type="SUPFAM" id="SSF50630">
    <property type="entry name" value="Acid proteases"/>
    <property type="match status" value="1"/>
</dbReference>
<evidence type="ECO:0000313" key="4">
    <source>
        <dbReference type="EMBL" id="PWN18676.1"/>
    </source>
</evidence>
<dbReference type="InterPro" id="IPR033121">
    <property type="entry name" value="PEPTIDASE_A1"/>
</dbReference>
<dbReference type="Pfam" id="PF00026">
    <property type="entry name" value="Asp"/>
    <property type="match status" value="1"/>
</dbReference>
<feature type="region of interest" description="Disordered" evidence="1">
    <location>
        <begin position="1144"/>
        <end position="1184"/>
    </location>
</feature>
<feature type="chain" id="PRO_5016238454" description="Peptidase A1 domain-containing protein" evidence="2">
    <location>
        <begin position="28"/>
        <end position="1184"/>
    </location>
</feature>
<feature type="compositionally biased region" description="Gly residues" evidence="1">
    <location>
        <begin position="1175"/>
        <end position="1184"/>
    </location>
</feature>
<dbReference type="InterPro" id="IPR021109">
    <property type="entry name" value="Peptidase_aspartic_dom_sf"/>
</dbReference>
<dbReference type="Gene3D" id="2.40.70.10">
    <property type="entry name" value="Acid Proteases"/>
    <property type="match status" value="1"/>
</dbReference>
<gene>
    <name evidence="4" type="ORF">BCV69DRAFT_69877</name>
</gene>